<evidence type="ECO:0000259" key="2">
    <source>
        <dbReference type="Pfam" id="PF01909"/>
    </source>
</evidence>
<keyword evidence="5" id="KW-1185">Reference proteome</keyword>
<dbReference type="InterPro" id="IPR043519">
    <property type="entry name" value="NT_sf"/>
</dbReference>
<reference evidence="4" key="1">
    <citation type="submission" date="2020-04" db="EMBL/GenBank/DDBJ databases">
        <authorList>
            <person name="Alioto T."/>
            <person name="Alioto T."/>
            <person name="Gomez Garrido J."/>
        </authorList>
    </citation>
    <scope>NUCLEOTIDE SEQUENCE</scope>
    <source>
        <strain evidence="4">A484AB</strain>
    </source>
</reference>
<evidence type="ECO:0000259" key="3">
    <source>
        <dbReference type="Pfam" id="PF10421"/>
    </source>
</evidence>
<protein>
    <submittedName>
        <fullName evidence="4">2 -5 -oligoadenylate synthase 3-like</fullName>
    </submittedName>
</protein>
<evidence type="ECO:0000256" key="1">
    <source>
        <dbReference type="ARBA" id="ARBA00009526"/>
    </source>
</evidence>
<dbReference type="EMBL" id="CACRXK020017121">
    <property type="protein sequence ID" value="CAB4030764.1"/>
    <property type="molecule type" value="Genomic_DNA"/>
</dbReference>
<dbReference type="AlphaFoldDB" id="A0A7D9LDV5"/>
<dbReference type="SUPFAM" id="SSF81631">
    <property type="entry name" value="PAP/OAS1 substrate-binding domain"/>
    <property type="match status" value="1"/>
</dbReference>
<dbReference type="GO" id="GO:0016020">
    <property type="term" value="C:membrane"/>
    <property type="evidence" value="ECO:0007669"/>
    <property type="project" value="TreeGrafter"/>
</dbReference>
<dbReference type="GO" id="GO:0005829">
    <property type="term" value="C:cytosol"/>
    <property type="evidence" value="ECO:0007669"/>
    <property type="project" value="TreeGrafter"/>
</dbReference>
<dbReference type="GO" id="GO:0001730">
    <property type="term" value="F:2'-5'-oligoadenylate synthetase activity"/>
    <property type="evidence" value="ECO:0007669"/>
    <property type="project" value="TreeGrafter"/>
</dbReference>
<dbReference type="InterPro" id="IPR002934">
    <property type="entry name" value="Polymerase_NTP_transf_dom"/>
</dbReference>
<dbReference type="OrthoDB" id="9978031at2759"/>
<dbReference type="PANTHER" id="PTHR11258:SF11">
    <property type="entry name" value="C2H2-TYPE DOMAIN-CONTAINING PROTEIN"/>
    <property type="match status" value="1"/>
</dbReference>
<dbReference type="GO" id="GO:0005654">
    <property type="term" value="C:nucleoplasm"/>
    <property type="evidence" value="ECO:0007669"/>
    <property type="project" value="TreeGrafter"/>
</dbReference>
<dbReference type="InterPro" id="IPR006116">
    <property type="entry name" value="NT_2-5OAS_ClassI-CCAase"/>
</dbReference>
<dbReference type="PANTHER" id="PTHR11258">
    <property type="entry name" value="2-5 OLIGOADENYLATE SYNTHETASE"/>
    <property type="match status" value="1"/>
</dbReference>
<dbReference type="InterPro" id="IPR018952">
    <property type="entry name" value="2-5-oligoAdlate_synth_1_dom2/C"/>
</dbReference>
<dbReference type="Pfam" id="PF10421">
    <property type="entry name" value="OAS1_C"/>
    <property type="match status" value="1"/>
</dbReference>
<dbReference type="SUPFAM" id="SSF81301">
    <property type="entry name" value="Nucleotidyltransferase"/>
    <property type="match status" value="1"/>
</dbReference>
<feature type="domain" description="2'-5'-oligoadenylate synthetase 1" evidence="3">
    <location>
        <begin position="165"/>
        <end position="320"/>
    </location>
</feature>
<gene>
    <name evidence="4" type="ORF">PACLA_8A067196</name>
</gene>
<dbReference type="CDD" id="cd05400">
    <property type="entry name" value="NT_2-5OAS_ClassI-CCAase"/>
    <property type="match status" value="1"/>
</dbReference>
<evidence type="ECO:0000313" key="5">
    <source>
        <dbReference type="Proteomes" id="UP001152795"/>
    </source>
</evidence>
<dbReference type="Gene3D" id="3.30.460.10">
    <property type="entry name" value="Beta Polymerase, domain 2"/>
    <property type="match status" value="1"/>
</dbReference>
<organism evidence="4 5">
    <name type="scientific">Paramuricea clavata</name>
    <name type="common">Red gorgonian</name>
    <name type="synonym">Violescent sea-whip</name>
    <dbReference type="NCBI Taxonomy" id="317549"/>
    <lineage>
        <taxon>Eukaryota</taxon>
        <taxon>Metazoa</taxon>
        <taxon>Cnidaria</taxon>
        <taxon>Anthozoa</taxon>
        <taxon>Octocorallia</taxon>
        <taxon>Malacalcyonacea</taxon>
        <taxon>Plexauridae</taxon>
        <taxon>Paramuricea</taxon>
    </lineage>
</organism>
<dbReference type="GO" id="GO:0003725">
    <property type="term" value="F:double-stranded RNA binding"/>
    <property type="evidence" value="ECO:0007669"/>
    <property type="project" value="TreeGrafter"/>
</dbReference>
<feature type="domain" description="Polymerase nucleotidyl transferase" evidence="2">
    <location>
        <begin position="53"/>
        <end position="109"/>
    </location>
</feature>
<proteinExistence type="inferred from homology"/>
<dbReference type="PROSITE" id="PS50152">
    <property type="entry name" value="25A_SYNTH_3"/>
    <property type="match status" value="1"/>
</dbReference>
<dbReference type="Pfam" id="PF01909">
    <property type="entry name" value="NTP_transf_2"/>
    <property type="match status" value="1"/>
</dbReference>
<dbReference type="Proteomes" id="UP001152795">
    <property type="component" value="Unassembled WGS sequence"/>
</dbReference>
<evidence type="ECO:0000313" key="4">
    <source>
        <dbReference type="EMBL" id="CAB4030764.1"/>
    </source>
</evidence>
<comment type="caution">
    <text evidence="4">The sequence shown here is derived from an EMBL/GenBank/DDBJ whole genome shotgun (WGS) entry which is preliminary data.</text>
</comment>
<sequence length="325" mass="37203">MEISNKSQPTVEDTVLVDFRSSVTDTDLNRFIADTLQPTEEFNREMQKTVGQICDFLREHMKPNKIVKGGSLGKGTAIRGKSDIDLVLILNEVRNAEDLEEKLPAIKEEIVKKLRRNSTQLSIVHESISGDQSRFSVKFSAEGSHDNIDVDLLPTFHFEDLKRLYSTMKTDKDHDAYYSAALVEQQVEFVKSYPANVKSLIRLVKHWRKKMVVPYEAKRKLPNSYVMELITIHLWEKHVGNDGTFNTLKAFHSVMEELKNWKSLKIIWTKNYPRCEVPDDIRTKSGPLLMDPANPMNNLGSTFVWDEIEDAAKKVLGSRMMSGVS</sequence>
<accession>A0A7D9LDV5</accession>
<comment type="similarity">
    <text evidence="1">Belongs to the 2-5A synthase family.</text>
</comment>
<name>A0A7D9LDV5_PARCT</name>
<dbReference type="Gene3D" id="1.10.1410.20">
    <property type="entry name" value="2'-5'-oligoadenylate synthetase 1, domain 2"/>
    <property type="match status" value="1"/>
</dbReference>